<keyword evidence="3" id="KW-1185">Reference proteome</keyword>
<dbReference type="Proteomes" id="UP000759443">
    <property type="component" value="Unassembled WGS sequence"/>
</dbReference>
<reference evidence="2 3" key="1">
    <citation type="submission" date="2021-03" db="EMBL/GenBank/DDBJ databases">
        <title>Genomic Encyclopedia of Type Strains, Phase IV (KMG-IV): sequencing the most valuable type-strain genomes for metagenomic binning, comparative biology and taxonomic classification.</title>
        <authorList>
            <person name="Goeker M."/>
        </authorList>
    </citation>
    <scope>NUCLEOTIDE SEQUENCE [LARGE SCALE GENOMIC DNA]</scope>
    <source>
        <strain evidence="2 3">DSM 21600</strain>
    </source>
</reference>
<evidence type="ECO:0000313" key="3">
    <source>
        <dbReference type="Proteomes" id="UP000759443"/>
    </source>
</evidence>
<gene>
    <name evidence="2" type="ORF">J2Z17_002766</name>
</gene>
<feature type="transmembrane region" description="Helical" evidence="1">
    <location>
        <begin position="39"/>
        <end position="63"/>
    </location>
</feature>
<dbReference type="RefSeq" id="WP_209945922.1">
    <property type="nucleotide sequence ID" value="NZ_JAGGJU010000007.1"/>
</dbReference>
<sequence>MPTLKEVELYLTGIWLLLKQDPGGFKYLDFTDRGAMRSFFAIVFALPAIGISWYWLMLGHLALLPDGASVGIDFFLRVAMIEAMNWILPLVLAGILAWTLGIGERFSAIVATTNWVTVPFTYLYAVLILLLMLLPAIAGLVAMIWLILMLAMVFVYMRVMQMLCGGQLLTAATMTTVLLIPSILVTELLERFLGITVG</sequence>
<keyword evidence="1" id="KW-0812">Transmembrane</keyword>
<dbReference type="EMBL" id="JAGGJU010000007">
    <property type="protein sequence ID" value="MBP1851321.1"/>
    <property type="molecule type" value="Genomic_DNA"/>
</dbReference>
<feature type="transmembrane region" description="Helical" evidence="1">
    <location>
        <begin position="83"/>
        <end position="103"/>
    </location>
</feature>
<name>A0ABS4E059_9HYPH</name>
<proteinExistence type="predicted"/>
<evidence type="ECO:0000313" key="2">
    <source>
        <dbReference type="EMBL" id="MBP1851321.1"/>
    </source>
</evidence>
<feature type="transmembrane region" description="Helical" evidence="1">
    <location>
        <begin position="123"/>
        <end position="156"/>
    </location>
</feature>
<keyword evidence="1" id="KW-1133">Transmembrane helix</keyword>
<evidence type="ECO:0008006" key="4">
    <source>
        <dbReference type="Google" id="ProtNLM"/>
    </source>
</evidence>
<feature type="transmembrane region" description="Helical" evidence="1">
    <location>
        <begin position="168"/>
        <end position="189"/>
    </location>
</feature>
<evidence type="ECO:0000256" key="1">
    <source>
        <dbReference type="SAM" id="Phobius"/>
    </source>
</evidence>
<protein>
    <recommendedName>
        <fullName evidence="4">Yip1 domain-containing protein</fullName>
    </recommendedName>
</protein>
<organism evidence="2 3">
    <name type="scientific">Rhizobium halophytocola</name>
    <dbReference type="NCBI Taxonomy" id="735519"/>
    <lineage>
        <taxon>Bacteria</taxon>
        <taxon>Pseudomonadati</taxon>
        <taxon>Pseudomonadota</taxon>
        <taxon>Alphaproteobacteria</taxon>
        <taxon>Hyphomicrobiales</taxon>
        <taxon>Rhizobiaceae</taxon>
        <taxon>Rhizobium/Agrobacterium group</taxon>
        <taxon>Rhizobium</taxon>
    </lineage>
</organism>
<comment type="caution">
    <text evidence="2">The sequence shown here is derived from an EMBL/GenBank/DDBJ whole genome shotgun (WGS) entry which is preliminary data.</text>
</comment>
<keyword evidence="1" id="KW-0472">Membrane</keyword>
<accession>A0ABS4E059</accession>